<dbReference type="InterPro" id="IPR013694">
    <property type="entry name" value="VIT"/>
</dbReference>
<dbReference type="PANTHER" id="PTHR46299">
    <property type="entry name" value="VON WILLEBRAND FACTOR A DOMAIN-CONTAINING PROTEIN 5B2-RELATED"/>
    <property type="match status" value="1"/>
</dbReference>
<dbReference type="Ensembl" id="ENSAZOT00000006170.1">
    <property type="protein sequence ID" value="ENSAZOP00000005772.1"/>
    <property type="gene ID" value="ENSAZOG00000003670.1"/>
</dbReference>
<dbReference type="Gene3D" id="3.40.50.410">
    <property type="entry name" value="von Willebrand factor, type A domain"/>
    <property type="match status" value="1"/>
</dbReference>
<evidence type="ECO:0000259" key="3">
    <source>
        <dbReference type="PROSITE" id="PS51468"/>
    </source>
</evidence>
<feature type="compositionally biased region" description="Polar residues" evidence="1">
    <location>
        <begin position="748"/>
        <end position="757"/>
    </location>
</feature>
<feature type="compositionally biased region" description="Low complexity" evidence="1">
    <location>
        <begin position="734"/>
        <end position="747"/>
    </location>
</feature>
<feature type="domain" description="VIT" evidence="3">
    <location>
        <begin position="1"/>
        <end position="140"/>
    </location>
</feature>
<dbReference type="PROSITE" id="PS51468">
    <property type="entry name" value="VIT"/>
    <property type="match status" value="1"/>
</dbReference>
<keyword evidence="5" id="KW-1185">Reference proteome</keyword>
<dbReference type="AlphaFoldDB" id="A0A8B9UAM5"/>
<feature type="region of interest" description="Disordered" evidence="1">
    <location>
        <begin position="163"/>
        <end position="187"/>
    </location>
</feature>
<reference evidence="4" key="1">
    <citation type="submission" date="2025-08" db="UniProtKB">
        <authorList>
            <consortium name="Ensembl"/>
        </authorList>
    </citation>
    <scope>IDENTIFICATION</scope>
</reference>
<protein>
    <submittedName>
        <fullName evidence="4">von Willebrand factor A domain containing 5B1</fullName>
    </submittedName>
</protein>
<dbReference type="PROSITE" id="PS50234">
    <property type="entry name" value="VWFA"/>
    <property type="match status" value="1"/>
</dbReference>
<reference evidence="4" key="2">
    <citation type="submission" date="2025-09" db="UniProtKB">
        <authorList>
            <consortium name="Ensembl"/>
        </authorList>
    </citation>
    <scope>IDENTIFICATION</scope>
</reference>
<dbReference type="InterPro" id="IPR052627">
    <property type="entry name" value="VWA_domain-containing"/>
</dbReference>
<dbReference type="PANTHER" id="PTHR46299:SF1">
    <property type="entry name" value="VON WILLEBRAND FACTOR A DOMAIN-CONTAINING PROTEIN 5B1"/>
    <property type="match status" value="1"/>
</dbReference>
<proteinExistence type="predicted"/>
<accession>A0A8B9UAM5</accession>
<evidence type="ECO:0000313" key="4">
    <source>
        <dbReference type="Ensembl" id="ENSAZOP00000005772.1"/>
    </source>
</evidence>
<feature type="region of interest" description="Disordered" evidence="1">
    <location>
        <begin position="570"/>
        <end position="660"/>
    </location>
</feature>
<name>A0A8B9UAM5_9AVES</name>
<organism evidence="4 5">
    <name type="scientific">Anas zonorhyncha</name>
    <name type="common">Eastern spot-billed duck</name>
    <dbReference type="NCBI Taxonomy" id="75864"/>
    <lineage>
        <taxon>Eukaryota</taxon>
        <taxon>Metazoa</taxon>
        <taxon>Chordata</taxon>
        <taxon>Craniata</taxon>
        <taxon>Vertebrata</taxon>
        <taxon>Euteleostomi</taxon>
        <taxon>Archelosauria</taxon>
        <taxon>Archosauria</taxon>
        <taxon>Dinosauria</taxon>
        <taxon>Saurischia</taxon>
        <taxon>Theropoda</taxon>
        <taxon>Coelurosauria</taxon>
        <taxon>Aves</taxon>
        <taxon>Neognathae</taxon>
        <taxon>Galloanserae</taxon>
        <taxon>Anseriformes</taxon>
        <taxon>Anatidae</taxon>
        <taxon>Anatinae</taxon>
        <taxon>Anas</taxon>
    </lineage>
</organism>
<evidence type="ECO:0000313" key="5">
    <source>
        <dbReference type="Proteomes" id="UP000694549"/>
    </source>
</evidence>
<dbReference type="SMART" id="SM00327">
    <property type="entry name" value="VWA"/>
    <property type="match status" value="1"/>
</dbReference>
<feature type="region of interest" description="Disordered" evidence="1">
    <location>
        <begin position="710"/>
        <end position="773"/>
    </location>
</feature>
<dbReference type="Pfam" id="PF13768">
    <property type="entry name" value="VWA_3"/>
    <property type="match status" value="1"/>
</dbReference>
<feature type="compositionally biased region" description="Low complexity" evidence="1">
    <location>
        <begin position="576"/>
        <end position="585"/>
    </location>
</feature>
<feature type="domain" description="VWFA" evidence="2">
    <location>
        <begin position="343"/>
        <end position="522"/>
    </location>
</feature>
<dbReference type="InterPro" id="IPR036465">
    <property type="entry name" value="vWFA_dom_sf"/>
</dbReference>
<dbReference type="InterPro" id="IPR002035">
    <property type="entry name" value="VWF_A"/>
</dbReference>
<dbReference type="Pfam" id="PF13757">
    <property type="entry name" value="VIT_2"/>
    <property type="match status" value="1"/>
</dbReference>
<evidence type="ECO:0000259" key="2">
    <source>
        <dbReference type="PROSITE" id="PS50234"/>
    </source>
</evidence>
<sequence>MPGGLLNRGTRRPLPLAASEVTSCVSGYACGVTASLTYRNPEAQPCEGLFVFPLDEHTTVVGFEAAVCQRAITVQIKDKAKIDATYFDGCSQFVWLTPRLVAISAGRIVLDEDLERIAFVASLGTIPPLESISVFISTSSELQTLPSGAVRVLLPAVCVPRVPQHSSESSTGGGLGTTPQSTRGSSSCLAQLLESEATNPSEYEFSFHLEIRGPCLLAGVESPTHKIRADADPSARSARSIVITLADKHTFDRPVEILIHPSEPHMPHVLMEGGDMTPAEYERHLKGKNDFIKGTKKDPSAQKKTEIIRKRLNKDIPHHPVVMLNFCPDLRTAQEDLRKAPGEFIFLVDRSRSMSSGSIDRVKDALLVLLKSLTPACLFNIVGFGSTFKALFPASRSYCEESLAIACESLRRMRADMGSTNILSPLRWVVRQPIPRGHPRLLFLLTAGAVGDTGKVLEVLRNHSSSTRCYSFGIGPSACRRLVQGLAAVSRGSAEFLAEGERLQPKMIRSLKKAMAPVLSNVSVEWVFPESTEVLVSPVSTSCLFPGDRLVGYGVVCDTSLYLSNPRSDKRRRYSMMRSQESSSSVFLHSQEEGASTESWSYPEGAERAPDQGTGAHPLSLRAGTDAKTSSRRRAFSANQVTSHEPLRKEPTASDPGSALLRNPLRKAHLQDLQQLSPEPCPLDFQVGAPRGALIRGAGARRPSLLHGSCVSSCQHPESPPVPEAAAGQGLGPLDASSSLRSSSDSAQHPSFTFETETSSDWEPQDWDFGATRGSPCSPRVTCKAVVKGLRGGEPVQWEVAFDIRPLLRERGSREEGDEDLWSETFHHLAAKSVIRDLEQLAERESEIEHGSGRRHQLSAVHTSKACNIISKYTAFVPVDLSTSTYLPPGVAYTRAGNGGLQAEGTASAPGGRARQPMGFVAPNPSLNAGNSLLSCQGPAARQGSPRSLSSGHRRHRGGSAACPLSPCGQDGDDGFHGMGKAPWLFLVSFLFVV</sequence>
<dbReference type="Proteomes" id="UP000694549">
    <property type="component" value="Unplaced"/>
</dbReference>
<dbReference type="SUPFAM" id="SSF53300">
    <property type="entry name" value="vWA-like"/>
    <property type="match status" value="1"/>
</dbReference>
<feature type="region of interest" description="Disordered" evidence="1">
    <location>
        <begin position="934"/>
        <end position="965"/>
    </location>
</feature>
<evidence type="ECO:0000256" key="1">
    <source>
        <dbReference type="SAM" id="MobiDB-lite"/>
    </source>
</evidence>